<organism evidence="1 2">
    <name type="scientific">Methylocella tundrae</name>
    <dbReference type="NCBI Taxonomy" id="227605"/>
    <lineage>
        <taxon>Bacteria</taxon>
        <taxon>Pseudomonadati</taxon>
        <taxon>Pseudomonadota</taxon>
        <taxon>Alphaproteobacteria</taxon>
        <taxon>Hyphomicrobiales</taxon>
        <taxon>Beijerinckiaceae</taxon>
        <taxon>Methylocella</taxon>
    </lineage>
</organism>
<dbReference type="InterPro" id="IPR029044">
    <property type="entry name" value="Nucleotide-diphossugar_trans"/>
</dbReference>
<protein>
    <recommendedName>
        <fullName evidence="3">Glycosyl transferase family 8</fullName>
    </recommendedName>
</protein>
<dbReference type="EMBL" id="LR536450">
    <property type="protein sequence ID" value="VFU07833.1"/>
    <property type="molecule type" value="Genomic_DNA"/>
</dbReference>
<dbReference type="OrthoDB" id="564871at2"/>
<sequence>MNRRTIVFLAWGDAFINNVGRCIAESRLPDYPILLITDNETDVACLPSHVAVLRRDLMFPGKLAKLELLSAVPDDLETVLFLDVDTRVIGDISLGFEKAERHGVAMAAAPHYSLEDFRSFRSVMVREGVSPCGQMIYNSGVIFFAANRPEVRDIFSLARATANKDEIAPWGDQPYISLAMEMLGFNPYTLSPSFNHRAFGELISGSIRIWHSYSPLPAEAQNLSPGYLHRYENGALVKAVKVPL</sequence>
<gene>
    <name evidence="1" type="ORF">MTUNDRAET4_0940</name>
</gene>
<dbReference type="SUPFAM" id="SSF53448">
    <property type="entry name" value="Nucleotide-diphospho-sugar transferases"/>
    <property type="match status" value="1"/>
</dbReference>
<dbReference type="AlphaFoldDB" id="A0A4V6YUH4"/>
<accession>A0A4V6YUH4</accession>
<dbReference type="Gene3D" id="3.90.550.10">
    <property type="entry name" value="Spore Coat Polysaccharide Biosynthesis Protein SpsA, Chain A"/>
    <property type="match status" value="1"/>
</dbReference>
<reference evidence="1 2" key="1">
    <citation type="submission" date="2019-03" db="EMBL/GenBank/DDBJ databases">
        <authorList>
            <person name="Kox A.R. M."/>
        </authorList>
    </citation>
    <scope>NUCLEOTIDE SEQUENCE [LARGE SCALE GENOMIC DNA]</scope>
    <source>
        <strain evidence="1">MTUNDRAET4 annotated genome</strain>
    </source>
</reference>
<dbReference type="KEGG" id="mtun:MTUNDRAET4_0940"/>
<dbReference type="Proteomes" id="UP000294360">
    <property type="component" value="Chromosome"/>
</dbReference>
<name>A0A4V6YUH4_METTU</name>
<evidence type="ECO:0008006" key="3">
    <source>
        <dbReference type="Google" id="ProtNLM"/>
    </source>
</evidence>
<proteinExistence type="predicted"/>
<dbReference type="RefSeq" id="WP_134487388.1">
    <property type="nucleotide sequence ID" value="NZ_CP139089.1"/>
</dbReference>
<evidence type="ECO:0000313" key="1">
    <source>
        <dbReference type="EMBL" id="VFU07833.1"/>
    </source>
</evidence>
<evidence type="ECO:0000313" key="2">
    <source>
        <dbReference type="Proteomes" id="UP000294360"/>
    </source>
</evidence>